<evidence type="ECO:0000256" key="7">
    <source>
        <dbReference type="ARBA" id="ARBA00022692"/>
    </source>
</evidence>
<feature type="transmembrane region" description="Helical" evidence="15">
    <location>
        <begin position="491"/>
        <end position="508"/>
    </location>
</feature>
<dbReference type="GO" id="GO:0005886">
    <property type="term" value="C:plasma membrane"/>
    <property type="evidence" value="ECO:0007669"/>
    <property type="project" value="UniProtKB-SubCell"/>
</dbReference>
<keyword evidence="8" id="KW-0133">Cell shape</keyword>
<dbReference type="InterPro" id="IPR023175">
    <property type="entry name" value="Vta1/CALS_N_sf"/>
</dbReference>
<feature type="transmembrane region" description="Helical" evidence="15">
    <location>
        <begin position="607"/>
        <end position="631"/>
    </location>
</feature>
<evidence type="ECO:0000256" key="2">
    <source>
        <dbReference type="ARBA" id="ARBA00009040"/>
    </source>
</evidence>
<dbReference type="Gene3D" id="1.25.40.270">
    <property type="entry name" value="Vacuolar protein sorting-associated protein vta1"/>
    <property type="match status" value="1"/>
</dbReference>
<dbReference type="GO" id="GO:0000148">
    <property type="term" value="C:1,3-beta-D-glucan synthase complex"/>
    <property type="evidence" value="ECO:0007669"/>
    <property type="project" value="InterPro"/>
</dbReference>
<organism evidence="17 18">
    <name type="scientific">Dipteronia dyeriana</name>
    <dbReference type="NCBI Taxonomy" id="168575"/>
    <lineage>
        <taxon>Eukaryota</taxon>
        <taxon>Viridiplantae</taxon>
        <taxon>Streptophyta</taxon>
        <taxon>Embryophyta</taxon>
        <taxon>Tracheophyta</taxon>
        <taxon>Spermatophyta</taxon>
        <taxon>Magnoliopsida</taxon>
        <taxon>eudicotyledons</taxon>
        <taxon>Gunneridae</taxon>
        <taxon>Pentapetalae</taxon>
        <taxon>rosids</taxon>
        <taxon>malvids</taxon>
        <taxon>Sapindales</taxon>
        <taxon>Sapindaceae</taxon>
        <taxon>Hippocastanoideae</taxon>
        <taxon>Acereae</taxon>
        <taxon>Dipteronia</taxon>
    </lineage>
</organism>
<dbReference type="InterPro" id="IPR026899">
    <property type="entry name" value="FKS1-like_dom1"/>
</dbReference>
<feature type="compositionally biased region" description="Gly residues" evidence="14">
    <location>
        <begin position="1"/>
        <end position="11"/>
    </location>
</feature>
<feature type="transmembrane region" description="Helical" evidence="15">
    <location>
        <begin position="1793"/>
        <end position="1810"/>
    </location>
</feature>
<dbReference type="FunFam" id="1.25.40.270:FF:000002">
    <property type="entry name" value="callose synthase 3"/>
    <property type="match status" value="1"/>
</dbReference>
<evidence type="ECO:0000256" key="1">
    <source>
        <dbReference type="ARBA" id="ARBA00004651"/>
    </source>
</evidence>
<name>A0AAD9TSE8_9ROSI</name>
<sequence length="1955" mass="225383">MSSSRGGGGGADQPSPQLPQTRRITRTQTAGNLGESMFDSEVVPSSLIEIAPILRVANEVESSNPRVAYLCRFYAFEKAHRLDPTSSGRGVRQFKTALLQRLEKENDPTLTRRGRKSDAREMQSFYQHYYKKYIQALQNAADKADRAQLTKAYQTANVLFEVLRAVNLTEAMEVDHEILEAQDKVAEKTQIYVPYNILPLDPDSASQAIRRYPEIIAAVVALRNTRGLPWPKDHKKKKDEDILDWLKEMFGFQKDSVANQREHLILLLANVHIRQFPKPDQQQPKLDDRALTEVMKKLFKNYKKWCKYLDRKSSLWLPTIQQEVQQRKLLYMGLYLLIWGEAANLRFMPECLCYIYHHMAFELYGMLAGNVSPMTGENVKPAYGGEEEAFLSKVVTPIYEVIARESERSKLGKSKHSQWRNYDDLNEYFWSVDCFRLGWPMRADADFFCDQHRFEKNGENSKPVTRNRWVGKVNFVEIRSFWHMFRSFDRMWSFFILCLQVMIIVAWNGSGEPSSIFDSDVFKKVLSVFITAAILKLGQAILDVILSWKAQQSMSIHVKLRYILKVVSAAAWVIVLPVTYAYTWENPPGFAQTIKSWFGNGAHSPSLFILAVVIYLSPNMLAGVLFLFPFIRRFLERSNYRIVMLMMWWSQPRLYVGRGMHESAFSLFKYTMFWVLLIVTKLAFSYYIEIKPLVGPTKSVMNVQITNFHWHEFFPRAKNNIGVVIALWSPIILVYFMDAQIWYAIFSTIFGGIYGAFRRLGEIRTLGMLRSRFQSLPGAFNASLIPEERSEPKKKGLRATLSRNFAEIPSSNKEQEAARFAQLWNKIISSFREEDFISDREMDLLLVPYWADRDLDLIQWPPFLLASKIPIALDMAKDSNGKDRELKKRIEADNYMSCAVQECYASFRNIIYFLVQGNREKQVIGDIFSEVDKHIEAGDLISECKMSALPSLYDLFVKLIIYLLANKPEDRDSVVILFQDMLEVVTRDIMMEDHISSLVDSTHGVSGYEGTVPLEKQLFASSGAIKFPIEPVTEAWKEKIKRLFLLLTTKESAMDVPSNLEARRRISFFSNSLFMVMPNAPKVRNMLSFSVLTPYYTEDVLFSLHDLEEPNEDGVSILFYLQKIFPDEWSNFLERVKCSEEDIKEQLSGELEEHLRLWASYRGQTLTRTVRGMMYYRKALELQAFLDMAKHEDLMEGYKAVELNTDDNKGERSLLTQCQAVADMKFTYVVSCQQYGIHKRSGDARAQDILRLMTTYPSLRVAYIDEVEEPSKDRPKKINQKVYYSALVKGVPKSIDSSEPVQNLDQVIYKIKLPGPAILGEGKPENQNHALIFTRGEGLQTIDMNQDNYMEEALKMRNLLQEFLVKHDGVRHPTILGLREHIFTGSVSSLAWFMSNQETSFVTIGQRLLANPLKVRFHYGHPDVFDRLFHLTRGGVSKASKVINLSEDIFAGFNSTLREGNVTHHEYTQVGKGRDVGLNQISMFEAKIANGNGEQTLSRDIYRLGHRFDFFRMLSCYFTTVGFYFSTLITVLTVYVFLYGRLYLVLSGLEEGLITQPAIRNNKPLQVALASQSFVQIGFLMALPMLMEIGLERGFRTALSEFILMQLQLAPVFFTFSLGTKTHYYGRTLLHGGAKYRPTGRGFVVFHAKFADNYRLYSRSHFVKGIEMMILLIVYQIFGQAYRGAVAYILITISMWFMVGTWLFAPFLFNPSGFEWQKIVDDWTDWNKWISNRGGIGVPPEKSWESWWEEEQEHLRHSGKRGIIAEIFLALRFFIYQYGLVYHLKITKHTRSFLVYGISWLVIFLVLFVMKTVSVGRRKFSANFQLMFRLIKGLIFLTFVAILVTLIALPHMTPQDIVVCILAFMPTGWGMLLIAQALKPIIHRAGFWGSIRTLARGYEIVMGLLLFTPVAFLAWFPFVSEFQTRMLFNQAFSRGLQISRILGGHRKDRASRSKE</sequence>
<evidence type="ECO:0000256" key="10">
    <source>
        <dbReference type="ARBA" id="ARBA00023136"/>
    </source>
</evidence>
<comment type="catalytic activity">
    <reaction evidence="13">
        <text>[(1-&gt;3)-beta-D-glucosyl](n) + UDP-alpha-D-glucose = [(1-&gt;3)-beta-D-glucosyl](n+1) + UDP + H(+)</text>
        <dbReference type="Rhea" id="RHEA:21476"/>
        <dbReference type="Rhea" id="RHEA-COMP:11146"/>
        <dbReference type="Rhea" id="RHEA-COMP:14303"/>
        <dbReference type="ChEBI" id="CHEBI:15378"/>
        <dbReference type="ChEBI" id="CHEBI:37671"/>
        <dbReference type="ChEBI" id="CHEBI:58223"/>
        <dbReference type="ChEBI" id="CHEBI:58885"/>
        <dbReference type="EC" id="2.4.1.34"/>
    </reaction>
</comment>
<evidence type="ECO:0000256" key="5">
    <source>
        <dbReference type="ARBA" id="ARBA00022676"/>
    </source>
</evidence>
<keyword evidence="11" id="KW-0961">Cell wall biogenesis/degradation</keyword>
<protein>
    <recommendedName>
        <fullName evidence="12">1,3-beta-glucan synthase</fullName>
        <ecNumber evidence="3">2.4.1.34</ecNumber>
    </recommendedName>
    <alternativeName>
        <fullName evidence="12">1,3-beta-glucan synthase</fullName>
    </alternativeName>
</protein>
<feature type="transmembrane region" description="Helical" evidence="15">
    <location>
        <begin position="1830"/>
        <end position="1850"/>
    </location>
</feature>
<feature type="transmembrane region" description="Helical" evidence="15">
    <location>
        <begin position="562"/>
        <end position="582"/>
    </location>
</feature>
<dbReference type="PANTHER" id="PTHR12741">
    <property type="entry name" value="LYST-INTERACTING PROTEIN LIP5 DOPAMINE RESPONSIVE PROTEIN DRG-1"/>
    <property type="match status" value="1"/>
</dbReference>
<keyword evidence="18" id="KW-1185">Reference proteome</keyword>
<feature type="transmembrane region" description="Helical" evidence="15">
    <location>
        <begin position="1685"/>
        <end position="1709"/>
    </location>
</feature>
<feature type="domain" description="1,3-beta-glucan synthase component FKS1-like" evidence="16">
    <location>
        <begin position="326"/>
        <end position="442"/>
    </location>
</feature>
<keyword evidence="10 15" id="KW-0472">Membrane</keyword>
<keyword evidence="7 15" id="KW-0812">Transmembrane</keyword>
<dbReference type="SMART" id="SM01205">
    <property type="entry name" value="FKS1_dom1"/>
    <property type="match status" value="1"/>
</dbReference>
<evidence type="ECO:0000256" key="9">
    <source>
        <dbReference type="ARBA" id="ARBA00022989"/>
    </source>
</evidence>
<evidence type="ECO:0000256" key="15">
    <source>
        <dbReference type="SAM" id="Phobius"/>
    </source>
</evidence>
<evidence type="ECO:0000256" key="12">
    <source>
        <dbReference type="ARBA" id="ARBA00032165"/>
    </source>
</evidence>
<dbReference type="EMBL" id="JANJYI010000007">
    <property type="protein sequence ID" value="KAK2641379.1"/>
    <property type="molecule type" value="Genomic_DNA"/>
</dbReference>
<comment type="caution">
    <text evidence="17">The sequence shown here is derived from an EMBL/GenBank/DDBJ whole genome shotgun (WGS) entry which is preliminary data.</text>
</comment>
<dbReference type="Pfam" id="PF25968">
    <property type="entry name" value="CALS1"/>
    <property type="match status" value="1"/>
</dbReference>
<comment type="similarity">
    <text evidence="2">Belongs to the glycosyltransferase 48 family.</text>
</comment>
<evidence type="ECO:0000256" key="11">
    <source>
        <dbReference type="ARBA" id="ARBA00023316"/>
    </source>
</evidence>
<dbReference type="GO" id="GO:0008360">
    <property type="term" value="P:regulation of cell shape"/>
    <property type="evidence" value="ECO:0007669"/>
    <property type="project" value="UniProtKB-KW"/>
</dbReference>
<evidence type="ECO:0000256" key="4">
    <source>
        <dbReference type="ARBA" id="ARBA00022475"/>
    </source>
</evidence>
<dbReference type="GO" id="GO:0006075">
    <property type="term" value="P:(1-&gt;3)-beta-D-glucan biosynthetic process"/>
    <property type="evidence" value="ECO:0007669"/>
    <property type="project" value="InterPro"/>
</dbReference>
<proteinExistence type="inferred from homology"/>
<evidence type="ECO:0000256" key="13">
    <source>
        <dbReference type="ARBA" id="ARBA00047777"/>
    </source>
</evidence>
<dbReference type="EC" id="2.4.1.34" evidence="3"/>
<dbReference type="Proteomes" id="UP001280121">
    <property type="component" value="Unassembled WGS sequence"/>
</dbReference>
<evidence type="ECO:0000259" key="16">
    <source>
        <dbReference type="SMART" id="SM01205"/>
    </source>
</evidence>
<accession>A0AAD9TSE8</accession>
<feature type="transmembrane region" description="Helical" evidence="15">
    <location>
        <begin position="1898"/>
        <end position="1918"/>
    </location>
</feature>
<feature type="transmembrane region" description="Helical" evidence="15">
    <location>
        <begin position="1516"/>
        <end position="1538"/>
    </location>
</feature>
<dbReference type="Pfam" id="PF14288">
    <property type="entry name" value="FKS1_dom1"/>
    <property type="match status" value="1"/>
</dbReference>
<dbReference type="GO" id="GO:0071555">
    <property type="term" value="P:cell wall organization"/>
    <property type="evidence" value="ECO:0007669"/>
    <property type="project" value="UniProtKB-KW"/>
</dbReference>
<dbReference type="InterPro" id="IPR003440">
    <property type="entry name" value="Glyco_trans_48_dom"/>
</dbReference>
<feature type="transmembrane region" description="Helical" evidence="15">
    <location>
        <begin position="742"/>
        <end position="761"/>
    </location>
</feature>
<feature type="transmembrane region" description="Helical" evidence="15">
    <location>
        <begin position="1856"/>
        <end position="1878"/>
    </location>
</feature>
<evidence type="ECO:0000256" key="14">
    <source>
        <dbReference type="SAM" id="MobiDB-lite"/>
    </source>
</evidence>
<feature type="region of interest" description="Disordered" evidence="14">
    <location>
        <begin position="1"/>
        <end position="22"/>
    </location>
</feature>
<feature type="transmembrane region" description="Helical" evidence="15">
    <location>
        <begin position="667"/>
        <end position="688"/>
    </location>
</feature>
<reference evidence="17" key="1">
    <citation type="journal article" date="2023" name="Plant J.">
        <title>Genome sequences and population genomics provide insights into the demographic history, inbreeding, and mutation load of two 'living fossil' tree species of Dipteronia.</title>
        <authorList>
            <person name="Feng Y."/>
            <person name="Comes H.P."/>
            <person name="Chen J."/>
            <person name="Zhu S."/>
            <person name="Lu R."/>
            <person name="Zhang X."/>
            <person name="Li P."/>
            <person name="Qiu J."/>
            <person name="Olsen K.M."/>
            <person name="Qiu Y."/>
        </authorList>
    </citation>
    <scope>NUCLEOTIDE SEQUENCE</scope>
    <source>
        <strain evidence="17">KIB01</strain>
    </source>
</reference>
<dbReference type="Pfam" id="PF04652">
    <property type="entry name" value="Vta1"/>
    <property type="match status" value="1"/>
</dbReference>
<keyword evidence="4" id="KW-1003">Cell membrane</keyword>
<feature type="transmembrane region" description="Helical" evidence="15">
    <location>
        <begin position="719"/>
        <end position="736"/>
    </location>
</feature>
<dbReference type="InterPro" id="IPR039431">
    <property type="entry name" value="Vta1/CALS_N"/>
</dbReference>
<dbReference type="Pfam" id="PF02364">
    <property type="entry name" value="Glucan_synthase"/>
    <property type="match status" value="1"/>
</dbReference>
<feature type="transmembrane region" description="Helical" evidence="15">
    <location>
        <begin position="1763"/>
        <end position="1781"/>
    </location>
</feature>
<dbReference type="GO" id="GO:0003843">
    <property type="term" value="F:1,3-beta-D-glucan synthase activity"/>
    <property type="evidence" value="ECO:0007669"/>
    <property type="project" value="UniProtKB-EC"/>
</dbReference>
<evidence type="ECO:0000313" key="17">
    <source>
        <dbReference type="EMBL" id="KAK2641379.1"/>
    </source>
</evidence>
<keyword evidence="5" id="KW-0328">Glycosyltransferase</keyword>
<comment type="subcellular location">
    <subcellularLocation>
        <location evidence="1">Cell membrane</location>
        <topology evidence="1">Multi-pass membrane protein</topology>
    </subcellularLocation>
</comment>
<dbReference type="PANTHER" id="PTHR12741:SF48">
    <property type="entry name" value="1,3-BETA-GLUCAN SYNTHASE COMPONENT FKS1-RELATED"/>
    <property type="match status" value="1"/>
</dbReference>
<dbReference type="InterPro" id="IPR058851">
    <property type="entry name" value="CALS1_helical"/>
</dbReference>
<keyword evidence="9 15" id="KW-1133">Transmembrane helix</keyword>
<gene>
    <name evidence="17" type="ORF">Ddye_023142</name>
</gene>
<evidence type="ECO:0000256" key="3">
    <source>
        <dbReference type="ARBA" id="ARBA00012589"/>
    </source>
</evidence>
<evidence type="ECO:0000256" key="6">
    <source>
        <dbReference type="ARBA" id="ARBA00022679"/>
    </source>
</evidence>
<evidence type="ECO:0000256" key="8">
    <source>
        <dbReference type="ARBA" id="ARBA00022960"/>
    </source>
</evidence>
<evidence type="ECO:0000313" key="18">
    <source>
        <dbReference type="Proteomes" id="UP001280121"/>
    </source>
</evidence>
<feature type="transmembrane region" description="Helical" evidence="15">
    <location>
        <begin position="1567"/>
        <end position="1586"/>
    </location>
</feature>
<feature type="transmembrane region" description="Helical" evidence="15">
    <location>
        <begin position="528"/>
        <end position="550"/>
    </location>
</feature>
<keyword evidence="6" id="KW-0808">Transferase</keyword>